<proteinExistence type="inferred from homology"/>
<dbReference type="GO" id="GO:0016491">
    <property type="term" value="F:oxidoreductase activity"/>
    <property type="evidence" value="ECO:0007669"/>
    <property type="project" value="InterPro"/>
</dbReference>
<dbReference type="InterPro" id="IPR051796">
    <property type="entry name" value="ISF_SsuE-like"/>
</dbReference>
<dbReference type="KEGG" id="mmil:sm9_1363"/>
<evidence type="ECO:0000256" key="5">
    <source>
        <dbReference type="ARBA" id="ARBA00038292"/>
    </source>
</evidence>
<evidence type="ECO:0000256" key="1">
    <source>
        <dbReference type="ARBA" id="ARBA00001917"/>
    </source>
</evidence>
<dbReference type="Pfam" id="PF03358">
    <property type="entry name" value="FMN_red"/>
    <property type="match status" value="1"/>
</dbReference>
<sequence length="210" mass="23856">MKTIVINASPRKKWNTAEIMQAAQKGAESVGAETEYINLYDLAFKGCRSCLICKMQDKTKGKCYWKDDLSPLIERIFDADALLIGTPIYFGEPTSEFRALVERLVFCILSYDDGSSYYAGKVNVGLFYTMNAPLEFFNNNMKDNLAKTEYLFNFLNGKVVSYPVCDTLQVAKYSKYNMAGFSEEAKQKQYVLQFPKDLEKAFEIGAELSK</sequence>
<dbReference type="OrthoDB" id="9059at2157"/>
<dbReference type="PANTHER" id="PTHR43278:SF2">
    <property type="entry name" value="IRON-SULFUR FLAVOPROTEIN"/>
    <property type="match status" value="1"/>
</dbReference>
<reference evidence="7 8" key="1">
    <citation type="submission" date="2015-04" db="EMBL/GenBank/DDBJ databases">
        <title>The complete genome sequence of the rumen methanogen Methanobrevibacter millerae SM9.</title>
        <authorList>
            <person name="Leahy S.C."/>
            <person name="Kelly W.J."/>
            <person name="Pacheco D.M."/>
            <person name="Li D."/>
            <person name="Altermann E."/>
            <person name="Attwood G.T."/>
        </authorList>
    </citation>
    <scope>NUCLEOTIDE SEQUENCE [LARGE SCALE GENOMIC DNA]</scope>
    <source>
        <strain evidence="7 8">SM9</strain>
    </source>
</reference>
<evidence type="ECO:0000313" key="8">
    <source>
        <dbReference type="Proteomes" id="UP000067738"/>
    </source>
</evidence>
<comment type="cofactor">
    <cofactor evidence="2">
        <name>[4Fe-4S] cluster</name>
        <dbReference type="ChEBI" id="CHEBI:49883"/>
    </cofactor>
</comment>
<feature type="domain" description="NADPH-dependent FMN reductase-like" evidence="6">
    <location>
        <begin position="1"/>
        <end position="124"/>
    </location>
</feature>
<evidence type="ECO:0000256" key="3">
    <source>
        <dbReference type="ARBA" id="ARBA00022630"/>
    </source>
</evidence>
<dbReference type="Proteomes" id="UP000067738">
    <property type="component" value="Chromosome"/>
</dbReference>
<evidence type="ECO:0000313" key="7">
    <source>
        <dbReference type="EMBL" id="ALT69144.1"/>
    </source>
</evidence>
<evidence type="ECO:0000256" key="2">
    <source>
        <dbReference type="ARBA" id="ARBA00001966"/>
    </source>
</evidence>
<evidence type="ECO:0000259" key="6">
    <source>
        <dbReference type="Pfam" id="PF03358"/>
    </source>
</evidence>
<dbReference type="SUPFAM" id="SSF52218">
    <property type="entry name" value="Flavoproteins"/>
    <property type="match status" value="1"/>
</dbReference>
<dbReference type="InterPro" id="IPR005025">
    <property type="entry name" value="FMN_Rdtase-like_dom"/>
</dbReference>
<accession>A0A0U3E9Y3</accession>
<dbReference type="InterPro" id="IPR029039">
    <property type="entry name" value="Flavoprotein-like_sf"/>
</dbReference>
<keyword evidence="3" id="KW-0285">Flavoprotein</keyword>
<comment type="similarity">
    <text evidence="5">Belongs to the SsuE family. Isf subfamily.</text>
</comment>
<dbReference type="GeneID" id="26736312"/>
<dbReference type="EMBL" id="CP011266">
    <property type="protein sequence ID" value="ALT69144.1"/>
    <property type="molecule type" value="Genomic_DNA"/>
</dbReference>
<gene>
    <name evidence="7" type="ORF">sm9_1363</name>
</gene>
<organism evidence="7 8">
    <name type="scientific">Methanobrevibacter millerae</name>
    <dbReference type="NCBI Taxonomy" id="230361"/>
    <lineage>
        <taxon>Archaea</taxon>
        <taxon>Methanobacteriati</taxon>
        <taxon>Methanobacteriota</taxon>
        <taxon>Methanomada group</taxon>
        <taxon>Methanobacteria</taxon>
        <taxon>Methanobacteriales</taxon>
        <taxon>Methanobacteriaceae</taxon>
        <taxon>Methanobrevibacter</taxon>
    </lineage>
</organism>
<dbReference type="Gene3D" id="3.40.50.360">
    <property type="match status" value="1"/>
</dbReference>
<keyword evidence="4" id="KW-0288">FMN</keyword>
<dbReference type="PANTHER" id="PTHR43278">
    <property type="entry name" value="NAD(P)H-DEPENDENT FMN-CONTAINING OXIDOREDUCTASE YWQN-RELATED"/>
    <property type="match status" value="1"/>
</dbReference>
<evidence type="ECO:0000256" key="4">
    <source>
        <dbReference type="ARBA" id="ARBA00022643"/>
    </source>
</evidence>
<name>A0A0U3E9Y3_9EURY</name>
<dbReference type="PATRIC" id="fig|230361.4.peg.1407"/>
<dbReference type="RefSeq" id="WP_058739398.1">
    <property type="nucleotide sequence ID" value="NZ_CP011266.1"/>
</dbReference>
<keyword evidence="8" id="KW-1185">Reference proteome</keyword>
<protein>
    <submittedName>
        <fullName evidence="7">NADPH-dependent FMN reductase</fullName>
    </submittedName>
</protein>
<dbReference type="AlphaFoldDB" id="A0A0U3E9Y3"/>
<comment type="cofactor">
    <cofactor evidence="1">
        <name>FMN</name>
        <dbReference type="ChEBI" id="CHEBI:58210"/>
    </cofactor>
</comment>